<keyword evidence="1" id="KW-0808">Transferase</keyword>
<name>A0A8S3SQM6_MYTED</name>
<keyword evidence="4" id="KW-0255">Endonuclease</keyword>
<dbReference type="InterPro" id="IPR050951">
    <property type="entry name" value="Retrovirus_Pol_polyprotein"/>
</dbReference>
<keyword evidence="6" id="KW-0695">RNA-directed DNA polymerase</keyword>
<dbReference type="GO" id="GO:0016787">
    <property type="term" value="F:hydrolase activity"/>
    <property type="evidence" value="ECO:0007669"/>
    <property type="project" value="UniProtKB-KW"/>
</dbReference>
<keyword evidence="5" id="KW-0378">Hydrolase</keyword>
<evidence type="ECO:0000259" key="7">
    <source>
        <dbReference type="Pfam" id="PF00078"/>
    </source>
</evidence>
<dbReference type="InterPro" id="IPR043502">
    <property type="entry name" value="DNA/RNA_pol_sf"/>
</dbReference>
<reference evidence="9" key="1">
    <citation type="submission" date="2021-03" db="EMBL/GenBank/DDBJ databases">
        <authorList>
            <person name="Bekaert M."/>
        </authorList>
    </citation>
    <scope>NUCLEOTIDE SEQUENCE</scope>
</reference>
<dbReference type="OrthoDB" id="6139267at2759"/>
<dbReference type="EMBL" id="CAJPWZ010001674">
    <property type="protein sequence ID" value="CAG2221007.1"/>
    <property type="molecule type" value="Genomic_DNA"/>
</dbReference>
<keyword evidence="3" id="KW-0540">Nuclease</keyword>
<organism evidence="9 10">
    <name type="scientific">Mytilus edulis</name>
    <name type="common">Blue mussel</name>
    <dbReference type="NCBI Taxonomy" id="6550"/>
    <lineage>
        <taxon>Eukaryota</taxon>
        <taxon>Metazoa</taxon>
        <taxon>Spiralia</taxon>
        <taxon>Lophotrochozoa</taxon>
        <taxon>Mollusca</taxon>
        <taxon>Bivalvia</taxon>
        <taxon>Autobranchia</taxon>
        <taxon>Pteriomorphia</taxon>
        <taxon>Mytilida</taxon>
        <taxon>Mytiloidea</taxon>
        <taxon>Mytilidae</taxon>
        <taxon>Mytilinae</taxon>
        <taxon>Mytilus</taxon>
    </lineage>
</organism>
<dbReference type="Gene3D" id="3.10.10.10">
    <property type="entry name" value="HIV Type 1 Reverse Transcriptase, subunit A, domain 1"/>
    <property type="match status" value="1"/>
</dbReference>
<dbReference type="InterPro" id="IPR000477">
    <property type="entry name" value="RT_dom"/>
</dbReference>
<evidence type="ECO:0000256" key="1">
    <source>
        <dbReference type="ARBA" id="ARBA00022679"/>
    </source>
</evidence>
<dbReference type="GO" id="GO:0003964">
    <property type="term" value="F:RNA-directed DNA polymerase activity"/>
    <property type="evidence" value="ECO:0007669"/>
    <property type="project" value="UniProtKB-KW"/>
</dbReference>
<feature type="domain" description="Reverse transcriptase RNase H-like" evidence="8">
    <location>
        <begin position="472"/>
        <end position="572"/>
    </location>
</feature>
<evidence type="ECO:0000313" key="9">
    <source>
        <dbReference type="EMBL" id="CAG2221007.1"/>
    </source>
</evidence>
<dbReference type="PANTHER" id="PTHR37984">
    <property type="entry name" value="PROTEIN CBG26694"/>
    <property type="match status" value="1"/>
</dbReference>
<accession>A0A8S3SQM6</accession>
<dbReference type="GO" id="GO:0004519">
    <property type="term" value="F:endonuclease activity"/>
    <property type="evidence" value="ECO:0007669"/>
    <property type="project" value="UniProtKB-KW"/>
</dbReference>
<dbReference type="InterPro" id="IPR041373">
    <property type="entry name" value="RT_RNaseH"/>
</dbReference>
<dbReference type="Pfam" id="PF17917">
    <property type="entry name" value="RT_RNaseH"/>
    <property type="match status" value="1"/>
</dbReference>
<feature type="domain" description="Reverse transcriptase" evidence="7">
    <location>
        <begin position="261"/>
        <end position="383"/>
    </location>
</feature>
<evidence type="ECO:0000259" key="8">
    <source>
        <dbReference type="Pfam" id="PF17917"/>
    </source>
</evidence>
<dbReference type="Proteomes" id="UP000683360">
    <property type="component" value="Unassembled WGS sequence"/>
</dbReference>
<evidence type="ECO:0000313" key="10">
    <source>
        <dbReference type="Proteomes" id="UP000683360"/>
    </source>
</evidence>
<dbReference type="Gene3D" id="3.30.70.270">
    <property type="match status" value="2"/>
</dbReference>
<comment type="caution">
    <text evidence="9">The sequence shown here is derived from an EMBL/GenBank/DDBJ whole genome shotgun (WGS) entry which is preliminary data.</text>
</comment>
<evidence type="ECO:0000256" key="4">
    <source>
        <dbReference type="ARBA" id="ARBA00022759"/>
    </source>
</evidence>
<dbReference type="InterPro" id="IPR043128">
    <property type="entry name" value="Rev_trsase/Diguanyl_cyclase"/>
</dbReference>
<protein>
    <recommendedName>
        <fullName evidence="11">Reverse transcriptase RNase H-like domain-containing protein</fullName>
    </recommendedName>
</protein>
<proteinExistence type="predicted"/>
<evidence type="ECO:0000256" key="2">
    <source>
        <dbReference type="ARBA" id="ARBA00022695"/>
    </source>
</evidence>
<evidence type="ECO:0000256" key="3">
    <source>
        <dbReference type="ARBA" id="ARBA00022722"/>
    </source>
</evidence>
<evidence type="ECO:0000256" key="5">
    <source>
        <dbReference type="ARBA" id="ARBA00022801"/>
    </source>
</evidence>
<gene>
    <name evidence="9" type="ORF">MEDL_34534</name>
</gene>
<keyword evidence="2" id="KW-0548">Nucleotidyltransferase</keyword>
<dbReference type="CDD" id="cd01647">
    <property type="entry name" value="RT_LTR"/>
    <property type="match status" value="1"/>
</dbReference>
<keyword evidence="10" id="KW-1185">Reference proteome</keyword>
<evidence type="ECO:0000256" key="6">
    <source>
        <dbReference type="ARBA" id="ARBA00022918"/>
    </source>
</evidence>
<sequence length="654" mass="73891">MADTGCQSCLAGIKVIHRLGINQTVLIPVNMKMHAANNKGITIFGATILRISGKDDQGRHVETRQMTYFTDNSNKLFISREACIALRMISDSFPTIGEIDDTQQTLGTANSHNITNNIGGVNSVDTTCNCPQRKLPPPMQKNLPYPATEDNLEKIKQFLMDYNKSSTFNTCDHQPLALMDGPPMRLMVDPEAEPVAHHTPVPVLIHWKEEVKAGLDQDVRLGVLEPVPVGEPVTWCHRMVVCAKKNGKPRRTVDFQPLNVQTTRETHHTFSPFHKARSCVPIPEEDHHLTTFITPWGRYRYKTAPQGYIASGDVYTRRYDEIVADIPNKTKCVDDVLIWSDSIEESVFQAVQWLDICGRHGITLNPEKFIFGQDIVEFPGFEITSNTVRPCMKYLKAILHFPTPKNITDMRSWFGLVNQVSYAFSMADKMLPFRQLLKQGTPFFWDEHINILFDESKAAIISEIEEGVRIFDKSKPTCLATDWSKTGIGFWLFQKHCSCKGSEPFCCNTGWQITLIGSRFIHPAESRYAPVEGEGLAVVDALDKARYFVLGCDDLIIAVDHKPLLKIFSDRSLEEISNSHLRNLKEKTLRYRFRMIHISGVKHHAADSVSRHPTGDPEKLILLDDTAAIKNSTLSLPPATSFFIRHTSSRFRIG</sequence>
<dbReference type="AlphaFoldDB" id="A0A8S3SQM6"/>
<dbReference type="SUPFAM" id="SSF56672">
    <property type="entry name" value="DNA/RNA polymerases"/>
    <property type="match status" value="1"/>
</dbReference>
<dbReference type="PANTHER" id="PTHR37984:SF9">
    <property type="entry name" value="INTEGRASE CATALYTIC DOMAIN-CONTAINING PROTEIN"/>
    <property type="match status" value="1"/>
</dbReference>
<dbReference type="Pfam" id="PF00078">
    <property type="entry name" value="RVT_1"/>
    <property type="match status" value="1"/>
</dbReference>
<evidence type="ECO:0008006" key="11">
    <source>
        <dbReference type="Google" id="ProtNLM"/>
    </source>
</evidence>